<keyword evidence="1" id="KW-0812">Transmembrane</keyword>
<dbReference type="EMBL" id="CP013862">
    <property type="protein sequence ID" value="ALX50037.1"/>
    <property type="molecule type" value="Genomic_DNA"/>
</dbReference>
<evidence type="ECO:0000256" key="1">
    <source>
        <dbReference type="SAM" id="Phobius"/>
    </source>
</evidence>
<feature type="transmembrane region" description="Helical" evidence="1">
    <location>
        <begin position="95"/>
        <end position="113"/>
    </location>
</feature>
<sequence>MIRFIKISDILSKVKNGSTLYKAVNNQLKLIDLSGMAGNNNESFGLTDETSYVVNAFHSETGIELFFNEEKQQANMDLINKISQKKRYSNFAECLFYWDILCHFIFLYTNGVVTGT</sequence>
<keyword evidence="1" id="KW-1133">Transmembrane helix</keyword>
<keyword evidence="3" id="KW-1185">Reference proteome</keyword>
<gene>
    <name evidence="2" type="ORF">AOX59_16495</name>
</gene>
<evidence type="ECO:0000313" key="2">
    <source>
        <dbReference type="EMBL" id="ALX50037.1"/>
    </source>
</evidence>
<organism evidence="2 3">
    <name type="scientific">Lentibacillus amyloliquefaciens</name>
    <dbReference type="NCBI Taxonomy" id="1472767"/>
    <lineage>
        <taxon>Bacteria</taxon>
        <taxon>Bacillati</taxon>
        <taxon>Bacillota</taxon>
        <taxon>Bacilli</taxon>
        <taxon>Bacillales</taxon>
        <taxon>Bacillaceae</taxon>
        <taxon>Lentibacillus</taxon>
    </lineage>
</organism>
<name>A0A0U4FWA9_9BACI</name>
<dbReference type="KEGG" id="lao:AOX59_16495"/>
<keyword evidence="1" id="KW-0472">Membrane</keyword>
<accession>A0A0U4FWA9</accession>
<dbReference type="RefSeq" id="WP_068447131.1">
    <property type="nucleotide sequence ID" value="NZ_CP013862.1"/>
</dbReference>
<dbReference type="AlphaFoldDB" id="A0A0U4FWA9"/>
<dbReference type="Proteomes" id="UP000050331">
    <property type="component" value="Chromosome"/>
</dbReference>
<protein>
    <submittedName>
        <fullName evidence="2">Uncharacterized protein</fullName>
    </submittedName>
</protein>
<proteinExistence type="predicted"/>
<reference evidence="2 3" key="1">
    <citation type="submission" date="2016-01" db="EMBL/GenBank/DDBJ databases">
        <title>Complete genome sequence of strain Lentibacillus amyloliquefaciens LAM0015T isolated from saline sediment.</title>
        <authorList>
            <person name="Wang J.-L."/>
            <person name="He M.-X."/>
        </authorList>
    </citation>
    <scope>NUCLEOTIDE SEQUENCE [LARGE SCALE GENOMIC DNA]</scope>
    <source>
        <strain evidence="2 3">LAM0015</strain>
    </source>
</reference>
<evidence type="ECO:0000313" key="3">
    <source>
        <dbReference type="Proteomes" id="UP000050331"/>
    </source>
</evidence>